<dbReference type="PRINTS" id="PR01415">
    <property type="entry name" value="ANKYRIN"/>
</dbReference>
<feature type="domain" description="NACHT" evidence="6">
    <location>
        <begin position="677"/>
        <end position="832"/>
    </location>
</feature>
<feature type="coiled-coil region" evidence="4">
    <location>
        <begin position="444"/>
        <end position="471"/>
    </location>
</feature>
<dbReference type="InterPro" id="IPR036770">
    <property type="entry name" value="Ankyrin_rpt-contain_sf"/>
</dbReference>
<dbReference type="InterPro" id="IPR029058">
    <property type="entry name" value="AB_hydrolase_fold"/>
</dbReference>
<dbReference type="InterPro" id="IPR002110">
    <property type="entry name" value="Ankyrin_rpt"/>
</dbReference>
<evidence type="ECO:0000259" key="6">
    <source>
        <dbReference type="PROSITE" id="PS50837"/>
    </source>
</evidence>
<organism evidence="7 8">
    <name type="scientific">Glutinoglossum americanum</name>
    <dbReference type="NCBI Taxonomy" id="1670608"/>
    <lineage>
        <taxon>Eukaryota</taxon>
        <taxon>Fungi</taxon>
        <taxon>Dikarya</taxon>
        <taxon>Ascomycota</taxon>
        <taxon>Pezizomycotina</taxon>
        <taxon>Geoglossomycetes</taxon>
        <taxon>Geoglossales</taxon>
        <taxon>Geoglossaceae</taxon>
        <taxon>Glutinoglossum</taxon>
    </lineage>
</organism>
<gene>
    <name evidence="7" type="ORF">FGG08_002501</name>
</gene>
<dbReference type="PROSITE" id="PS50088">
    <property type="entry name" value="ANK_REPEAT"/>
    <property type="match status" value="6"/>
</dbReference>
<dbReference type="SUPFAM" id="SSF48403">
    <property type="entry name" value="Ankyrin repeat"/>
    <property type="match status" value="2"/>
</dbReference>
<dbReference type="Pfam" id="PF12796">
    <property type="entry name" value="Ank_2"/>
    <property type="match status" value="3"/>
</dbReference>
<dbReference type="EMBL" id="JAGHQL010000038">
    <property type="protein sequence ID" value="KAH0543156.1"/>
    <property type="molecule type" value="Genomic_DNA"/>
</dbReference>
<feature type="repeat" description="ANK" evidence="3">
    <location>
        <begin position="1682"/>
        <end position="1714"/>
    </location>
</feature>
<feature type="repeat" description="ANK" evidence="3">
    <location>
        <begin position="1616"/>
        <end position="1648"/>
    </location>
</feature>
<keyword evidence="8" id="KW-1185">Reference proteome</keyword>
<dbReference type="PANTHER" id="PTHR24173">
    <property type="entry name" value="ANKYRIN REPEAT CONTAINING"/>
    <property type="match status" value="1"/>
</dbReference>
<protein>
    <recommendedName>
        <fullName evidence="6">NACHT domain-containing protein</fullName>
    </recommendedName>
</protein>
<dbReference type="SUPFAM" id="SSF52540">
    <property type="entry name" value="P-loop containing nucleoside triphosphate hydrolases"/>
    <property type="match status" value="1"/>
</dbReference>
<evidence type="ECO:0000313" key="8">
    <source>
        <dbReference type="Proteomes" id="UP000698800"/>
    </source>
</evidence>
<comment type="caution">
    <text evidence="7">The sequence shown here is derived from an EMBL/GenBank/DDBJ whole genome shotgun (WGS) entry which is preliminary data.</text>
</comment>
<evidence type="ECO:0000256" key="5">
    <source>
        <dbReference type="SAM" id="MobiDB-lite"/>
    </source>
</evidence>
<evidence type="ECO:0000256" key="3">
    <source>
        <dbReference type="PROSITE-ProRule" id="PRU00023"/>
    </source>
</evidence>
<keyword evidence="4" id="KW-0175">Coiled coil</keyword>
<dbReference type="Proteomes" id="UP000698800">
    <property type="component" value="Unassembled WGS sequence"/>
</dbReference>
<feature type="repeat" description="ANK" evidence="3">
    <location>
        <begin position="1583"/>
        <end position="1615"/>
    </location>
</feature>
<keyword evidence="1" id="KW-0677">Repeat</keyword>
<dbReference type="Gene3D" id="3.40.50.1820">
    <property type="entry name" value="alpha/beta hydrolase"/>
    <property type="match status" value="1"/>
</dbReference>
<dbReference type="Pfam" id="PF24883">
    <property type="entry name" value="NPHP3_N"/>
    <property type="match status" value="1"/>
</dbReference>
<dbReference type="InterPro" id="IPR007111">
    <property type="entry name" value="NACHT_NTPase"/>
</dbReference>
<keyword evidence="2 3" id="KW-0040">ANK repeat</keyword>
<evidence type="ECO:0000256" key="2">
    <source>
        <dbReference type="ARBA" id="ARBA00023043"/>
    </source>
</evidence>
<dbReference type="PROSITE" id="PS50837">
    <property type="entry name" value="NACHT"/>
    <property type="match status" value="1"/>
</dbReference>
<reference evidence="7" key="1">
    <citation type="submission" date="2021-03" db="EMBL/GenBank/DDBJ databases">
        <title>Comparative genomics and phylogenomic investigation of the class Geoglossomycetes provide insights into ecological specialization and systematics.</title>
        <authorList>
            <person name="Melie T."/>
            <person name="Pirro S."/>
            <person name="Miller A.N."/>
            <person name="Quandt A."/>
        </authorList>
    </citation>
    <scope>NUCLEOTIDE SEQUENCE</scope>
    <source>
        <strain evidence="7">GBOQ0MN5Z8</strain>
    </source>
</reference>
<accession>A0A9P8I659</accession>
<evidence type="ECO:0000256" key="4">
    <source>
        <dbReference type="SAM" id="Coils"/>
    </source>
</evidence>
<evidence type="ECO:0000313" key="7">
    <source>
        <dbReference type="EMBL" id="KAH0543156.1"/>
    </source>
</evidence>
<sequence length="1839" mass="207613">MASSYDKTYRVRGIPGAFTEDDTRKLLSSAFLVSNSNVEDPKPRVHSLGPDPYSFGQDAFQVATVTFRKILPILQESQDEWTLPISGWRSPNGGPEVSSLTIDSHFRGFTPLNSVEDHSIELDLKGARVLLYGYDTGLVRSESFQNIDDIAVTFSRSIRSIRRTYKVDDDLTPRPIIFIAHSLGGLILKKAILQMKGGVKADRDNFNSIYGALLFGVPNQGIRIEHWLPIVNGQPNEDLIRNLGFGSKYLRDLGDEFHLAFSFPDSEIISIYETERTRVAKEVEPGKWALTGDYEILVPVNSATDSCPAEPVHRVLAVKQNHSNLVKFPSRWDENYKLIVSHLGDFSVAAVKTIQARFFDEQEIEQLGLFELWPASPAGIISKIKTRVDIVAIHGLGGGPFKTWTEGYRMWLRDFLPSTLPEARIMTYGYGSAIAFCDLASGISDTALDLLERLRSKKKKEEKEALVTASERPRYEMILRATTGVVFMGAPHHGVDAEFWANVLDKLANMSLTGSAQMGLLNELPRKSALLSEICSQFVEKTARLQIFSFYERLKTPGLEDLVVDQQSSILHLPNETPLPIESDHAGLCKFLTANSQKYLIVQESLVELVEELVGKEEENSPDLSDLYTRHSEFLRELRDFDHVSILERIPRNRGTTCQWILGYPAFTSWEGPDSPCLLWIYGLAGSGKSVLAGYIIRRLQEINSTGSQGQGERTEQQSLSYFFCDDKDSQRNTATALLRSILSQILPQNAKLFRHVDARFLENSADFIFNSEAILDCLYRIFGKSRGIVFWIVIDALDELQEIDRAEVLDGLRSIIAADLVGRVKVILTDRQGPSAEYESSLALVIQTLNLDIGPVWRDVEISIRSDVQAFCVEHRFPQGLRGAIQSELISRSQGVFLLASLNWANFSDNVTYWSQEVVNRRLLDLRKLSATLESLYCSLLRKIPQDFRPLLRSAFSWILAARESLTMKDLQYAIFIHPCCVSYQEVYCLGLDFAAVLRRFCSRFIRVGEDGYIEFCHQSVKELLTRDISLEGNREILCQYRTSQSEREYKVSIACLTLLRWKEFSCPGVEDKIAPKKTLLLWPDRAFVENKLRDFPLLRYSVRNWYRHCESVRNDRRVVSLISEYILSPNGNYFRLLGGPWMVETRVRRWGVTPELFEYIPPLNALIQYGDFAIVAETLVKLGHDINRLDFEGMTPLHWALIRGRRETFAFLMRRSDLNPNAGREGCDKAIHSCIDQTFKHLHLFKTLLEDKRVDPNSAGRVDATSVRCKGKRALHMVVEHIWAFEAMLDPLLGREDIVLNIKDEKGVTPFIKVLSTGHGKSATLKFLQQPVSSLDITAKDRNGTNALSLASIRGWGDVVRQIALRDQSQIFSADNDGMNSLTRAAYFGQRVMLESLLNGITADRVHRLADLGRYNLLNLCAQQDWEELTNSLTARFGLVSLEQDDKGRTLLHWAVEWGWKYGHANHSREQRARINVQDKDGKTALHIAAECRNFKAARSLLGQGACYTLKDKFGKNPVHEAAESGSRAILELFLSGLDREFGKDNEGRGLLHFVAMWECEAVVQKYIASRHPIIDLRDKTRRTPLHYAAIFGNIDAATVLLRHGASVGPRDFLGCTALHHAFQQGHLDMIKLLLKHGANIRERDGFSRTCLQISISSGRLPIVDFVFEKGANVRNRDKWGKTALHRAAVSANPRIIHELLEYGADINSRDSSGYTPLHVAVMADNRVAVQALLTYKIINPSLEDNLGCTSLDWALARREMGIASDLRASGATSTPDYKKALRLYARPVPKKEEWHDWPLYLMRKSQSNGPRPQSAGPLTPNPTSLYSLSPPEITRP</sequence>
<dbReference type="PANTHER" id="PTHR24173:SF74">
    <property type="entry name" value="ANKYRIN REPEAT DOMAIN-CONTAINING PROTEIN 16"/>
    <property type="match status" value="1"/>
</dbReference>
<name>A0A9P8I659_9PEZI</name>
<dbReference type="InterPro" id="IPR027417">
    <property type="entry name" value="P-loop_NTPase"/>
</dbReference>
<dbReference type="PROSITE" id="PS50297">
    <property type="entry name" value="ANK_REP_REGION"/>
    <property type="match status" value="5"/>
</dbReference>
<feature type="region of interest" description="Disordered" evidence="5">
    <location>
        <begin position="1808"/>
        <end position="1839"/>
    </location>
</feature>
<feature type="repeat" description="ANK" evidence="3">
    <location>
        <begin position="1649"/>
        <end position="1681"/>
    </location>
</feature>
<dbReference type="Gene3D" id="1.25.40.20">
    <property type="entry name" value="Ankyrin repeat-containing domain"/>
    <property type="match status" value="2"/>
</dbReference>
<dbReference type="Gene3D" id="3.40.50.300">
    <property type="entry name" value="P-loop containing nucleotide triphosphate hydrolases"/>
    <property type="match status" value="1"/>
</dbReference>
<feature type="repeat" description="ANK" evidence="3">
    <location>
        <begin position="1715"/>
        <end position="1736"/>
    </location>
</feature>
<dbReference type="SUPFAM" id="SSF53474">
    <property type="entry name" value="alpha/beta-Hydrolases"/>
    <property type="match status" value="1"/>
</dbReference>
<dbReference type="InterPro" id="IPR056884">
    <property type="entry name" value="NPHP3-like_N"/>
</dbReference>
<dbReference type="SMART" id="SM00248">
    <property type="entry name" value="ANK"/>
    <property type="match status" value="12"/>
</dbReference>
<feature type="repeat" description="ANK" evidence="3">
    <location>
        <begin position="1483"/>
        <end position="1515"/>
    </location>
</feature>
<proteinExistence type="predicted"/>
<evidence type="ECO:0000256" key="1">
    <source>
        <dbReference type="ARBA" id="ARBA00022737"/>
    </source>
</evidence>
<dbReference type="OrthoDB" id="5086500at2759"/>
<dbReference type="Pfam" id="PF13637">
    <property type="entry name" value="Ank_4"/>
    <property type="match status" value="1"/>
</dbReference>